<evidence type="ECO:0000256" key="1">
    <source>
        <dbReference type="ARBA" id="ARBA00022737"/>
    </source>
</evidence>
<reference evidence="4 5" key="1">
    <citation type="submission" date="2024-02" db="EMBL/GenBank/DDBJ databases">
        <title>Seven novel Bacillus-like species.</title>
        <authorList>
            <person name="Liu G."/>
        </authorList>
    </citation>
    <scope>NUCLEOTIDE SEQUENCE [LARGE SCALE GENOMIC DNA]</scope>
    <source>
        <strain evidence="4 5">FJAT-52991</strain>
    </source>
</reference>
<keyword evidence="2" id="KW-0812">Transmembrane</keyword>
<feature type="transmembrane region" description="Helical" evidence="2">
    <location>
        <begin position="899"/>
        <end position="922"/>
    </location>
</feature>
<evidence type="ECO:0000313" key="4">
    <source>
        <dbReference type="EMBL" id="WXB91637.1"/>
    </source>
</evidence>
<gene>
    <name evidence="4" type="ORF">WDJ61_10145</name>
</gene>
<accession>A0ABZ2N268</accession>
<feature type="domain" description="Teneurin-like YD-shell" evidence="3">
    <location>
        <begin position="342"/>
        <end position="480"/>
    </location>
</feature>
<protein>
    <submittedName>
        <fullName evidence="4">RHS repeat-associated core domain-containing protein</fullName>
    </submittedName>
</protein>
<dbReference type="PANTHER" id="PTHR32305:SF17">
    <property type="entry name" value="TRNA NUCLEASE WAPA"/>
    <property type="match status" value="1"/>
</dbReference>
<keyword evidence="5" id="KW-1185">Reference proteome</keyword>
<evidence type="ECO:0000313" key="5">
    <source>
        <dbReference type="Proteomes" id="UP001387364"/>
    </source>
</evidence>
<dbReference type="Pfam" id="PF25023">
    <property type="entry name" value="TEN_YD-shell"/>
    <property type="match status" value="2"/>
</dbReference>
<proteinExistence type="predicted"/>
<dbReference type="PANTHER" id="PTHR32305">
    <property type="match status" value="1"/>
</dbReference>
<feature type="domain" description="Teneurin-like YD-shell" evidence="3">
    <location>
        <begin position="499"/>
        <end position="802"/>
    </location>
</feature>
<dbReference type="InterPro" id="IPR050708">
    <property type="entry name" value="T6SS_VgrG/RHS"/>
</dbReference>
<dbReference type="NCBIfam" id="TIGR03696">
    <property type="entry name" value="Rhs_assc_core"/>
    <property type="match status" value="1"/>
</dbReference>
<dbReference type="InterPro" id="IPR022385">
    <property type="entry name" value="Rhs_assc_core"/>
</dbReference>
<dbReference type="NCBIfam" id="TIGR01643">
    <property type="entry name" value="YD_repeat_2x"/>
    <property type="match status" value="7"/>
</dbReference>
<dbReference type="RefSeq" id="WP_338749318.1">
    <property type="nucleotide sequence ID" value="NZ_CP147404.1"/>
</dbReference>
<keyword evidence="1" id="KW-0677">Repeat</keyword>
<evidence type="ECO:0000259" key="3">
    <source>
        <dbReference type="Pfam" id="PF25023"/>
    </source>
</evidence>
<dbReference type="InterPro" id="IPR006530">
    <property type="entry name" value="YD"/>
</dbReference>
<dbReference type="Proteomes" id="UP001387364">
    <property type="component" value="Chromosome"/>
</dbReference>
<dbReference type="Gene3D" id="2.180.10.10">
    <property type="entry name" value="RHS repeat-associated core"/>
    <property type="match status" value="3"/>
</dbReference>
<sequence length="934" mass="104834">MDYGFHGISSVTFEGKKVTYHYTSEGQLREVRKYKDSTNYVSTFFTYYPDGKMEKIVDANGKVTKLNYENGFIYSIEQPSTTGETIPVTEYAYDIATYTSEVTDPEGGVTNYKMNDNYVIQSITDPLGDTIEYMEMDTNFNPKKIKDAKGYITNKQYDSKGNVLEEKDPKGNITTYTYDEYSNMKTMTDAKGTTTYIYNTKGDLIGLKDPAGNLTQYEYDEYGNKTSTIFPDGSKEFYTYDQLNNYQKTAVDPLGRTTVTLTDALGNVTSIKDPKGNTTFFTYDQRQLLTSVKDAKNHVTSYGYDENGNKTTITNAAGKVVTMTYNDQNQLISRKEPLGETTSLSYDDNGNLKTIKNPVDAVKTITIQNEYDAANQLKSVSANGVKKWSYQYDSNGNVEKVTDETTQQAKVLEYDANENLKKETKGNQSITYGYNAANELISAKLSSNTDVVEQSYGLNANSQLEKISRNGMEQVDLKYTKNGLPDMMTYVNGVATDLDYDTAQQLKTLSVKRGTNNLLSESFDYDDNGNITAVTSSQGNRSYTYDELNQLKSQTLSDGTVESYEYDVVGNRTKKTTVKNGQTQVTNYTHNANNQLTTVNGQAYTYDKSGNRVKDDQYTYIYNAFDELVEIKTLSGQTVATYTYDEQGRRTSKTVNGETTNYHYNQGINVLFETNKSGKITAEYSYDQSGFPLTMTKNGQTYYYVLNGHKDVVALTDASGSTVASYEYDAWGNILSQSGTMAEANPYRYAGYRYDKETHFYYLMARYYEPKEGVFLARDPVTGDYNDPRTQNGYNYGNNNPVMNLDPNGEKASFSSARIKYAFKMGIQGVIASYVGWNAAGTIAGHIVTFVIGMVGFSKFKKAETVKYNTVLRHLKYSGGKNMIKVAKKRVYKALGRKAAAMAVGGFLATIPDLVNFSVHFVRGYYNYGKKRKK</sequence>
<dbReference type="InterPro" id="IPR056823">
    <property type="entry name" value="TEN-like_YD-shell"/>
</dbReference>
<name>A0ABZ2N268_9BACI</name>
<dbReference type="EMBL" id="CP147404">
    <property type="protein sequence ID" value="WXB91637.1"/>
    <property type="molecule type" value="Genomic_DNA"/>
</dbReference>
<dbReference type="Pfam" id="PF05593">
    <property type="entry name" value="RHS_repeat"/>
    <property type="match status" value="3"/>
</dbReference>
<keyword evidence="2" id="KW-1133">Transmembrane helix</keyword>
<evidence type="ECO:0000256" key="2">
    <source>
        <dbReference type="SAM" id="Phobius"/>
    </source>
</evidence>
<organism evidence="4 5">
    <name type="scientific">Bacillus kandeliae</name>
    <dbReference type="NCBI Taxonomy" id="3129297"/>
    <lineage>
        <taxon>Bacteria</taxon>
        <taxon>Bacillati</taxon>
        <taxon>Bacillota</taxon>
        <taxon>Bacilli</taxon>
        <taxon>Bacillales</taxon>
        <taxon>Bacillaceae</taxon>
        <taxon>Bacillus</taxon>
    </lineage>
</organism>
<feature type="transmembrane region" description="Helical" evidence="2">
    <location>
        <begin position="834"/>
        <end position="857"/>
    </location>
</feature>
<keyword evidence="2" id="KW-0472">Membrane</keyword>
<dbReference type="InterPro" id="IPR031325">
    <property type="entry name" value="RHS_repeat"/>
</dbReference>